<accession>A0A2S9D4N1</accession>
<comment type="caution">
    <text evidence="2">The sequence shown here is derived from an EMBL/GenBank/DDBJ whole genome shotgun (WGS) entry which is preliminary data.</text>
</comment>
<feature type="transmembrane region" description="Helical" evidence="1">
    <location>
        <begin position="95"/>
        <end position="116"/>
    </location>
</feature>
<protein>
    <recommendedName>
        <fullName evidence="4">SHOCT domain-containing protein</fullName>
    </recommendedName>
</protein>
<dbReference type="EMBL" id="PCQE01000078">
    <property type="protein sequence ID" value="PRB89129.1"/>
    <property type="molecule type" value="Genomic_DNA"/>
</dbReference>
<organism evidence="2 3">
    <name type="scientific">Pseudomonas cedrina</name>
    <dbReference type="NCBI Taxonomy" id="651740"/>
    <lineage>
        <taxon>Bacteria</taxon>
        <taxon>Pseudomonadati</taxon>
        <taxon>Pseudomonadota</taxon>
        <taxon>Gammaproteobacteria</taxon>
        <taxon>Pseudomonadales</taxon>
        <taxon>Pseudomonadaceae</taxon>
        <taxon>Pseudomonas</taxon>
    </lineage>
</organism>
<dbReference type="AlphaFoldDB" id="A0A2S9D4N1"/>
<name>A0A2S9D4N1_PSECE</name>
<sequence>MSNTPLSSTDHSKILFFTLLMLPPTGFFVGILPSLFLLFGIFMMKKNSDFSHIETAVRNAKFYLYLIIVIAVCFALWFATTLGAADRYDRLTDQFISACIAVVIAFAYVIIIGKLFHSPLAQHHEWVAVNGIFSNKPRKTPANSEIDIIKGERMRSFSVADELIKWAKLKDDGHISEQEYNDARKKLLQRD</sequence>
<evidence type="ECO:0000313" key="3">
    <source>
        <dbReference type="Proteomes" id="UP000239458"/>
    </source>
</evidence>
<keyword evidence="1" id="KW-1133">Transmembrane helix</keyword>
<keyword evidence="1" id="KW-0472">Membrane</keyword>
<feature type="transmembrane region" description="Helical" evidence="1">
    <location>
        <begin position="14"/>
        <end position="42"/>
    </location>
</feature>
<keyword evidence="1" id="KW-0812">Transmembrane</keyword>
<dbReference type="Proteomes" id="UP000239458">
    <property type="component" value="Unassembled WGS sequence"/>
</dbReference>
<proteinExistence type="predicted"/>
<feature type="transmembrane region" description="Helical" evidence="1">
    <location>
        <begin position="62"/>
        <end position="83"/>
    </location>
</feature>
<evidence type="ECO:0000256" key="1">
    <source>
        <dbReference type="SAM" id="Phobius"/>
    </source>
</evidence>
<evidence type="ECO:0008006" key="4">
    <source>
        <dbReference type="Google" id="ProtNLM"/>
    </source>
</evidence>
<evidence type="ECO:0000313" key="2">
    <source>
        <dbReference type="EMBL" id="PRB89129.1"/>
    </source>
</evidence>
<reference evidence="2 3" key="1">
    <citation type="submission" date="2017-09" db="EMBL/GenBank/DDBJ databases">
        <title>Genomic, metabolic, and phenotypic characteristics of bacterial isolates from the natural microbiome of the model nematode Caenorhabditis elegans.</title>
        <authorList>
            <person name="Zimmermann J."/>
            <person name="Obeng N."/>
            <person name="Yang W."/>
            <person name="Obeng O."/>
            <person name="Kissoyan K."/>
            <person name="Pees B."/>
            <person name="Dirksen P."/>
            <person name="Hoppner M."/>
            <person name="Franke A."/>
            <person name="Rosenstiel P."/>
            <person name="Leippe M."/>
            <person name="Dierking K."/>
            <person name="Kaleta C."/>
            <person name="Schulenburg H."/>
        </authorList>
    </citation>
    <scope>NUCLEOTIDE SEQUENCE [LARGE SCALE GENOMIC DNA]</scope>
    <source>
        <strain evidence="2 3">MYb184</strain>
    </source>
</reference>
<gene>
    <name evidence="2" type="ORF">CQ006_26350</name>
</gene>
<dbReference type="RefSeq" id="WP_105226128.1">
    <property type="nucleotide sequence ID" value="NZ_PCQE01000078.1"/>
</dbReference>